<accession>A0A1B6CPH1</accession>
<proteinExistence type="inferred from homology"/>
<evidence type="ECO:0000256" key="4">
    <source>
        <dbReference type="RuleBase" id="RU003465"/>
    </source>
</evidence>
<keyword evidence="6" id="KW-0472">Membrane</keyword>
<keyword evidence="3 4" id="KW-0904">Protein phosphatase</keyword>
<evidence type="ECO:0000256" key="1">
    <source>
        <dbReference type="ARBA" id="ARBA00022723"/>
    </source>
</evidence>
<evidence type="ECO:0000256" key="2">
    <source>
        <dbReference type="ARBA" id="ARBA00022801"/>
    </source>
</evidence>
<dbReference type="InterPro" id="IPR001932">
    <property type="entry name" value="PPM-type_phosphatase-like_dom"/>
</dbReference>
<dbReference type="GO" id="GO:0004722">
    <property type="term" value="F:protein serine/threonine phosphatase activity"/>
    <property type="evidence" value="ECO:0007669"/>
    <property type="project" value="InterPro"/>
</dbReference>
<evidence type="ECO:0000256" key="3">
    <source>
        <dbReference type="ARBA" id="ARBA00022912"/>
    </source>
</evidence>
<evidence type="ECO:0000313" key="8">
    <source>
        <dbReference type="EMBL" id="JAS15328.1"/>
    </source>
</evidence>
<evidence type="ECO:0000259" key="7">
    <source>
        <dbReference type="PROSITE" id="PS51746"/>
    </source>
</evidence>
<feature type="compositionally biased region" description="Basic and acidic residues" evidence="5">
    <location>
        <begin position="203"/>
        <end position="215"/>
    </location>
</feature>
<evidence type="ECO:0000256" key="5">
    <source>
        <dbReference type="SAM" id="MobiDB-lite"/>
    </source>
</evidence>
<keyword evidence="2 4" id="KW-0378">Hydrolase</keyword>
<keyword evidence="6" id="KW-1133">Transmembrane helix</keyword>
<gene>
    <name evidence="8" type="ORF">g.38756</name>
</gene>
<feature type="domain" description="PPM-type phosphatase" evidence="7">
    <location>
        <begin position="113"/>
        <end position="473"/>
    </location>
</feature>
<dbReference type="SMART" id="SM00332">
    <property type="entry name" value="PP2Cc"/>
    <property type="match status" value="1"/>
</dbReference>
<dbReference type="AlphaFoldDB" id="A0A1B6CPH1"/>
<dbReference type="PROSITE" id="PS01032">
    <property type="entry name" value="PPM_1"/>
    <property type="match status" value="1"/>
</dbReference>
<dbReference type="CDD" id="cd00143">
    <property type="entry name" value="PP2Cc"/>
    <property type="match status" value="1"/>
</dbReference>
<reference evidence="8" key="1">
    <citation type="submission" date="2015-12" db="EMBL/GenBank/DDBJ databases">
        <title>De novo transcriptome assembly of four potential Pierce s Disease insect vectors from Arizona vineyards.</title>
        <authorList>
            <person name="Tassone E.E."/>
        </authorList>
    </citation>
    <scope>NUCLEOTIDE SEQUENCE</scope>
</reference>
<dbReference type="InterPro" id="IPR000222">
    <property type="entry name" value="PP2C_BS"/>
</dbReference>
<name>A0A1B6CPH1_9HEMI</name>
<comment type="similarity">
    <text evidence="4">Belongs to the PP2C family.</text>
</comment>
<evidence type="ECO:0000256" key="6">
    <source>
        <dbReference type="SAM" id="Phobius"/>
    </source>
</evidence>
<keyword evidence="6" id="KW-0812">Transmembrane</keyword>
<organism evidence="8">
    <name type="scientific">Clastoptera arizonana</name>
    <name type="common">Arizona spittle bug</name>
    <dbReference type="NCBI Taxonomy" id="38151"/>
    <lineage>
        <taxon>Eukaryota</taxon>
        <taxon>Metazoa</taxon>
        <taxon>Ecdysozoa</taxon>
        <taxon>Arthropoda</taxon>
        <taxon>Hexapoda</taxon>
        <taxon>Insecta</taxon>
        <taxon>Pterygota</taxon>
        <taxon>Neoptera</taxon>
        <taxon>Paraneoptera</taxon>
        <taxon>Hemiptera</taxon>
        <taxon>Auchenorrhyncha</taxon>
        <taxon>Cercopoidea</taxon>
        <taxon>Clastopteridae</taxon>
        <taxon>Clastoptera</taxon>
    </lineage>
</organism>
<dbReference type="InterPro" id="IPR036457">
    <property type="entry name" value="PPM-type-like_dom_sf"/>
</dbReference>
<dbReference type="InterPro" id="IPR015655">
    <property type="entry name" value="PP2C"/>
</dbReference>
<dbReference type="Pfam" id="PF00481">
    <property type="entry name" value="PP2C"/>
    <property type="match status" value="2"/>
</dbReference>
<feature type="region of interest" description="Disordered" evidence="5">
    <location>
        <begin position="200"/>
        <end position="220"/>
    </location>
</feature>
<dbReference type="SUPFAM" id="SSF81606">
    <property type="entry name" value="PP2C-like"/>
    <property type="match status" value="1"/>
</dbReference>
<dbReference type="PANTHER" id="PTHR47992">
    <property type="entry name" value="PROTEIN PHOSPHATASE"/>
    <property type="match status" value="1"/>
</dbReference>
<protein>
    <recommendedName>
        <fullName evidence="7">PPM-type phosphatase domain-containing protein</fullName>
    </recommendedName>
</protein>
<dbReference type="PROSITE" id="PS51746">
    <property type="entry name" value="PPM_2"/>
    <property type="match status" value="1"/>
</dbReference>
<dbReference type="EMBL" id="GEDC01021970">
    <property type="protein sequence ID" value="JAS15328.1"/>
    <property type="molecule type" value="Transcribed_RNA"/>
</dbReference>
<keyword evidence="1" id="KW-0479">Metal-binding</keyword>
<dbReference type="Gene3D" id="3.60.40.10">
    <property type="entry name" value="PPM-type phosphatase domain"/>
    <property type="match status" value="1"/>
</dbReference>
<dbReference type="GO" id="GO:0046872">
    <property type="term" value="F:metal ion binding"/>
    <property type="evidence" value="ECO:0007669"/>
    <property type="project" value="UniProtKB-KW"/>
</dbReference>
<feature type="transmembrane region" description="Helical" evidence="6">
    <location>
        <begin position="51"/>
        <end position="71"/>
    </location>
</feature>
<feature type="transmembrane region" description="Helical" evidence="6">
    <location>
        <begin position="20"/>
        <end position="39"/>
    </location>
</feature>
<sequence>MEDELEDKIFYQTYSSHMKLFSKFIVGLPLNSTYFGYVWRMLRLYILKPEVIFCSLFLIIILFYLQTLDLWSRSLLGKLHFSLGRSASKVQKLQFFVSTNDVGKSSWELKENSVAAFAVQGRRPKMEDRFVVNENIDKTGVSLYAVFDGHGGEFAANYARDNLVNNLNNKVIELKKLISKGVKEKSTIYVPSSGIKYPSSPRLDSKKLTDNDGVRKQSFRKTASQTDECYSKKTITSIVTDPLLLEKLDSLNRPITREVRPTRPGLNVQITAPAVETYLDSNYNINYGRLLTDEVLAADRLLVEAAKKTMDVAGTTALIALIEGSQLIVANVGDSRGVMCDSKGNAIPLSFDHKPQQMRERKRIKEAGGFITFNGVWRVAGILATSRALGDYPLKDKRLVIADPDILTFNLADHRPQFLILASDGLWDTFTNEEAVSFIKERLEEPHYGAKSITLQAYYRGSLDNITVLVINLSDHNWNDTMTKKT</sequence>